<proteinExistence type="predicted"/>
<feature type="region of interest" description="Disordered" evidence="1">
    <location>
        <begin position="334"/>
        <end position="358"/>
    </location>
</feature>
<reference evidence="3" key="1">
    <citation type="submission" date="2022-11" db="UniProtKB">
        <authorList>
            <consortium name="WormBaseParasite"/>
        </authorList>
    </citation>
    <scope>IDENTIFICATION</scope>
</reference>
<protein>
    <submittedName>
        <fullName evidence="3">LAGLIDADG homing endonuclease</fullName>
    </submittedName>
</protein>
<keyword evidence="2" id="KW-1185">Reference proteome</keyword>
<accession>A0A915EKA6</accession>
<dbReference type="AlphaFoldDB" id="A0A915EKA6"/>
<evidence type="ECO:0000313" key="2">
    <source>
        <dbReference type="Proteomes" id="UP000887574"/>
    </source>
</evidence>
<evidence type="ECO:0000256" key="1">
    <source>
        <dbReference type="SAM" id="MobiDB-lite"/>
    </source>
</evidence>
<dbReference type="Proteomes" id="UP000887574">
    <property type="component" value="Unplaced"/>
</dbReference>
<organism evidence="2 3">
    <name type="scientific">Ditylenchus dipsaci</name>
    <dbReference type="NCBI Taxonomy" id="166011"/>
    <lineage>
        <taxon>Eukaryota</taxon>
        <taxon>Metazoa</taxon>
        <taxon>Ecdysozoa</taxon>
        <taxon>Nematoda</taxon>
        <taxon>Chromadorea</taxon>
        <taxon>Rhabditida</taxon>
        <taxon>Tylenchina</taxon>
        <taxon>Tylenchomorpha</taxon>
        <taxon>Sphaerularioidea</taxon>
        <taxon>Anguinidae</taxon>
        <taxon>Anguininae</taxon>
        <taxon>Ditylenchus</taxon>
    </lineage>
</organism>
<dbReference type="WBParaSite" id="jg7207">
    <property type="protein sequence ID" value="jg7207"/>
    <property type="gene ID" value="jg7207"/>
</dbReference>
<evidence type="ECO:0000313" key="3">
    <source>
        <dbReference type="WBParaSite" id="jg7207"/>
    </source>
</evidence>
<sequence>MKWFNNSRFQGTLVKKALVGLSALHPYSDNDHWLSVGISGQKSLDADPFEHLHAAKEDLEKIVYKKVHEIDSHKSRIVSEQKNGKSFTWRIYSTCSKEYEYTRNWTKNSHRRDKRGMGSAVQTTFSGLFAFTVFLDFEHQYFPVLSELSAALKISMCLYQVWAFGQAHIDQRQQLKRQQNDEDVIEVTINFSQENQEIAQQLAIFIRHHVELVVSEVDLRIRNFVPGKSTPLVRVRAMPAYKKKAEQSTICKDDFITYDWLNKVETIAFIGLPEYLKKNLKQAYHERHKRGFHKGAYYQNEFADDVMNELTVLHPYLDEYENIFKQKIQRKREAEKLKNTKSSHQAEKSRKRVEESEL</sequence>
<name>A0A915EKA6_9BILA</name>